<dbReference type="GO" id="GO:0006782">
    <property type="term" value="P:protoporphyrinogen IX biosynthetic process"/>
    <property type="evidence" value="ECO:0007669"/>
    <property type="project" value="UniProtKB-UniPathway"/>
</dbReference>
<dbReference type="GO" id="GO:0004418">
    <property type="term" value="F:hydroxymethylbilane synthase activity"/>
    <property type="evidence" value="ECO:0007669"/>
    <property type="project" value="UniProtKB-EC"/>
</dbReference>
<dbReference type="Pfam" id="PF01379">
    <property type="entry name" value="Porphobil_deam"/>
    <property type="match status" value="1"/>
</dbReference>
<dbReference type="SUPFAM" id="SSF53850">
    <property type="entry name" value="Periplasmic binding protein-like II"/>
    <property type="match status" value="1"/>
</dbReference>
<dbReference type="RefSeq" id="XP_019616941.1">
    <property type="nucleotide sequence ID" value="XM_019761382.1"/>
</dbReference>
<dbReference type="Gene3D" id="3.30.160.40">
    <property type="entry name" value="Porphobilinogen deaminase, C-terminal domain"/>
    <property type="match status" value="1"/>
</dbReference>
<dbReference type="InterPro" id="IPR022419">
    <property type="entry name" value="Porphobilin_deaminase_cofac_BS"/>
</dbReference>
<protein>
    <recommendedName>
        <fullName evidence="4">hydroxymethylbilane synthase</fullName>
        <ecNumber evidence="4">2.5.1.61</ecNumber>
    </recommendedName>
    <alternativeName>
        <fullName evidence="7">Hydroxymethylbilane synthase</fullName>
    </alternativeName>
</protein>
<gene>
    <name evidence="11 12" type="primary">LOC109464408</name>
</gene>
<comment type="pathway">
    <text evidence="2">Porphyrin-containing compound metabolism; protoporphyrin-IX biosynthesis; coproporphyrinogen-III from 5-aminolevulinate: step 2/4.</text>
</comment>
<reference evidence="11 12" key="1">
    <citation type="submission" date="2025-04" db="UniProtKB">
        <authorList>
            <consortium name="RefSeq"/>
        </authorList>
    </citation>
    <scope>IDENTIFICATION</scope>
    <source>
        <tissue evidence="11 12">Gonad</tissue>
    </source>
</reference>
<comment type="cofactor">
    <cofactor evidence="1">
        <name>dipyrromethane</name>
        <dbReference type="ChEBI" id="CHEBI:60342"/>
    </cofactor>
</comment>
<evidence type="ECO:0000313" key="11">
    <source>
        <dbReference type="RefSeq" id="XP_019616940.1"/>
    </source>
</evidence>
<dbReference type="KEGG" id="bbel:109464408"/>
<evidence type="ECO:0000256" key="7">
    <source>
        <dbReference type="ARBA" id="ARBA00033064"/>
    </source>
</evidence>
<evidence type="ECO:0000256" key="2">
    <source>
        <dbReference type="ARBA" id="ARBA00004735"/>
    </source>
</evidence>
<keyword evidence="6" id="KW-0627">Porphyrin biosynthesis</keyword>
<dbReference type="InterPro" id="IPR000860">
    <property type="entry name" value="HemC"/>
</dbReference>
<keyword evidence="10" id="KW-1185">Reference proteome</keyword>
<dbReference type="AlphaFoldDB" id="A0A6P4XK63"/>
<evidence type="ECO:0000259" key="9">
    <source>
        <dbReference type="Pfam" id="PF03900"/>
    </source>
</evidence>
<evidence type="ECO:0000256" key="6">
    <source>
        <dbReference type="ARBA" id="ARBA00023244"/>
    </source>
</evidence>
<dbReference type="UniPathway" id="UPA00251">
    <property type="reaction ID" value="UER00319"/>
</dbReference>
<evidence type="ECO:0000256" key="1">
    <source>
        <dbReference type="ARBA" id="ARBA00001916"/>
    </source>
</evidence>
<evidence type="ECO:0000256" key="3">
    <source>
        <dbReference type="ARBA" id="ARBA00005638"/>
    </source>
</evidence>
<dbReference type="EC" id="2.5.1.61" evidence="4"/>
<dbReference type="InterPro" id="IPR022417">
    <property type="entry name" value="Porphobilin_deaminase_N"/>
</dbReference>
<evidence type="ECO:0000313" key="10">
    <source>
        <dbReference type="Proteomes" id="UP000515135"/>
    </source>
</evidence>
<sequence>MSAESTETKKVVRVGTRKSQLAMIQTNSVVASLKKLCDDVDFEIISMSTTGDKILDTALSKIGEKSLFTKELEKALEDGRVDFVVHSLKDLQSTLPPNMVIGAVLEREDPYDAVLMHPKHATKHLSDLPENSVIGTSSVRRVAQLKRKYPHLKFESVRGNLNTRLRKLDEDEVYSALVLAAAGVKRMDWESRISQTLLPDECLYAVGQGALAVEVRANDSNTLDLVSKLNHEETLLRCVAERALLRELEAGCSTPVAVYTEIKDKELYLTGAVLSLDGSECLKETMQTSLSDTQTQEDSSSEAHQHYVSVVAQTISHQAMQAAEDIGIDMAKLLISKGAGDILAVARQQNAGGEKK</sequence>
<dbReference type="PANTHER" id="PTHR11557">
    <property type="entry name" value="PORPHOBILINOGEN DEAMINASE"/>
    <property type="match status" value="1"/>
</dbReference>
<feature type="domain" description="Porphobilinogen deaminase N-terminal" evidence="8">
    <location>
        <begin position="12"/>
        <end position="222"/>
    </location>
</feature>
<evidence type="ECO:0000313" key="12">
    <source>
        <dbReference type="RefSeq" id="XP_019616941.1"/>
    </source>
</evidence>
<dbReference type="InterPro" id="IPR022418">
    <property type="entry name" value="Porphobilinogen_deaminase_C"/>
</dbReference>
<dbReference type="RefSeq" id="XP_019616940.1">
    <property type="nucleotide sequence ID" value="XM_019761381.1"/>
</dbReference>
<dbReference type="FunFam" id="3.40.190.10:FF:000260">
    <property type="entry name" value="Porphobilinogen deaminase"/>
    <property type="match status" value="1"/>
</dbReference>
<organism evidence="10 11">
    <name type="scientific">Branchiostoma belcheri</name>
    <name type="common">Amphioxus</name>
    <dbReference type="NCBI Taxonomy" id="7741"/>
    <lineage>
        <taxon>Eukaryota</taxon>
        <taxon>Metazoa</taxon>
        <taxon>Chordata</taxon>
        <taxon>Cephalochordata</taxon>
        <taxon>Leptocardii</taxon>
        <taxon>Amphioxiformes</taxon>
        <taxon>Branchiostomatidae</taxon>
        <taxon>Branchiostoma</taxon>
    </lineage>
</organism>
<dbReference type="NCBIfam" id="TIGR00212">
    <property type="entry name" value="hemC"/>
    <property type="match status" value="1"/>
</dbReference>
<evidence type="ECO:0000256" key="5">
    <source>
        <dbReference type="ARBA" id="ARBA00022679"/>
    </source>
</evidence>
<dbReference type="GO" id="GO:0005737">
    <property type="term" value="C:cytoplasm"/>
    <property type="evidence" value="ECO:0007669"/>
    <property type="project" value="TreeGrafter"/>
</dbReference>
<dbReference type="PRINTS" id="PR00151">
    <property type="entry name" value="PORPHBDMNASE"/>
</dbReference>
<comment type="similarity">
    <text evidence="3">Belongs to the HMBS family.</text>
</comment>
<dbReference type="SUPFAM" id="SSF54782">
    <property type="entry name" value="Porphobilinogen deaminase (hydroxymethylbilane synthase), C-terminal domain"/>
    <property type="match status" value="1"/>
</dbReference>
<dbReference type="Proteomes" id="UP000515135">
    <property type="component" value="Unplaced"/>
</dbReference>
<dbReference type="FunFam" id="3.40.190.10:FF:000005">
    <property type="entry name" value="Porphobilinogen deaminase"/>
    <property type="match status" value="1"/>
</dbReference>
<keyword evidence="5" id="KW-0808">Transferase</keyword>
<dbReference type="PANTHER" id="PTHR11557:SF0">
    <property type="entry name" value="PORPHOBILINOGEN DEAMINASE"/>
    <property type="match status" value="1"/>
</dbReference>
<proteinExistence type="inferred from homology"/>
<dbReference type="HAMAP" id="MF_00260">
    <property type="entry name" value="Porphobil_deam"/>
    <property type="match status" value="1"/>
</dbReference>
<dbReference type="PIRSF" id="PIRSF001438">
    <property type="entry name" value="4pyrrol_synth_OHMeBilane_synth"/>
    <property type="match status" value="1"/>
</dbReference>
<dbReference type="InterPro" id="IPR036803">
    <property type="entry name" value="Porphobilinogen_deaminase_C_sf"/>
</dbReference>
<dbReference type="OrthoDB" id="564646at2759"/>
<dbReference type="GeneID" id="109464408"/>
<dbReference type="CDD" id="cd13645">
    <property type="entry name" value="PBP2_HuPBGD_like"/>
    <property type="match status" value="1"/>
</dbReference>
<name>A0A6P4XK63_BRABE</name>
<dbReference type="PROSITE" id="PS00533">
    <property type="entry name" value="PORPHOBILINOGEN_DEAM"/>
    <property type="match status" value="1"/>
</dbReference>
<dbReference type="Gene3D" id="3.40.190.10">
    <property type="entry name" value="Periplasmic binding protein-like II"/>
    <property type="match status" value="2"/>
</dbReference>
<feature type="domain" description="Porphobilinogen deaminase C-terminal" evidence="9">
    <location>
        <begin position="236"/>
        <end position="288"/>
    </location>
</feature>
<dbReference type="Pfam" id="PF03900">
    <property type="entry name" value="Porphobil_deamC"/>
    <property type="match status" value="1"/>
</dbReference>
<evidence type="ECO:0000259" key="8">
    <source>
        <dbReference type="Pfam" id="PF01379"/>
    </source>
</evidence>
<evidence type="ECO:0000256" key="4">
    <source>
        <dbReference type="ARBA" id="ARBA00012655"/>
    </source>
</evidence>
<accession>A0A6P4XK63</accession>